<dbReference type="AlphaFoldDB" id="A0A4Y9XPH3"/>
<dbReference type="EMBL" id="SEKV01001274">
    <property type="protein sequence ID" value="TFY51121.1"/>
    <property type="molecule type" value="Genomic_DNA"/>
</dbReference>
<name>A0A4Y9XPH3_9APHY</name>
<reference evidence="1 2" key="1">
    <citation type="submission" date="2019-01" db="EMBL/GenBank/DDBJ databases">
        <title>Genome sequencing of the rare red list fungi Fomitopsis rosea.</title>
        <authorList>
            <person name="Buettner E."/>
            <person name="Kellner H."/>
        </authorList>
    </citation>
    <scope>NUCLEOTIDE SEQUENCE [LARGE SCALE GENOMIC DNA]</scope>
    <source>
        <strain evidence="1 2">DSM 105464</strain>
    </source>
</reference>
<comment type="caution">
    <text evidence="1">The sequence shown here is derived from an EMBL/GenBank/DDBJ whole genome shotgun (WGS) entry which is preliminary data.</text>
</comment>
<accession>A0A4Y9XPH3</accession>
<protein>
    <submittedName>
        <fullName evidence="1">Uncharacterized protein</fullName>
    </submittedName>
</protein>
<organism evidence="1 2">
    <name type="scientific">Rhodofomes roseus</name>
    <dbReference type="NCBI Taxonomy" id="34475"/>
    <lineage>
        <taxon>Eukaryota</taxon>
        <taxon>Fungi</taxon>
        <taxon>Dikarya</taxon>
        <taxon>Basidiomycota</taxon>
        <taxon>Agaricomycotina</taxon>
        <taxon>Agaricomycetes</taxon>
        <taxon>Polyporales</taxon>
        <taxon>Rhodofomes</taxon>
    </lineage>
</organism>
<sequence>MFSLRRSAAAGYRDNFTTALQWQAARTSVNLGAQPFAEFVKICDRHREDIPTSIRTALAFRTKQAEHQRKAHARLVSKLGLKALSEDEIFAAFENLATTIYLPRLSQAYPDVGNWRAKQADKRLPRHPMLVEELSKLARVIPAGENAIIRDSETRELIAVVIRDWCSNPAVVASLNKTVAKGVGLCVSVRKEDTGKIVLVGYSAGSRSRPYFDWSRNVRSKKHTAEFLQNYNMTVSSAFALMWNMMRARLPKELLADLDEYLAVNNLCRMDGNRTMKASADGCGEYFVEKGDTVITFAHEKLAPPGAVMGANYARAIHSEAQPHKFAYSWTTGRNTDLGGSFYVASHGIKIEQAANTFIAWQPRLAHGTSMLACDPHLMEPPFAQQGMSIVSSMRLATTWKRYMDGLISAEQAAKEYADSLEDGVEDGSK</sequence>
<proteinExistence type="predicted"/>
<evidence type="ECO:0000313" key="2">
    <source>
        <dbReference type="Proteomes" id="UP000298390"/>
    </source>
</evidence>
<gene>
    <name evidence="1" type="ORF">EVJ58_g10728</name>
</gene>
<dbReference type="Proteomes" id="UP000298390">
    <property type="component" value="Unassembled WGS sequence"/>
</dbReference>
<evidence type="ECO:0000313" key="1">
    <source>
        <dbReference type="EMBL" id="TFY51121.1"/>
    </source>
</evidence>
<dbReference type="STRING" id="34475.A0A4Y9XPH3"/>